<dbReference type="EMBL" id="CAEZXX010000031">
    <property type="protein sequence ID" value="CAB4701790.1"/>
    <property type="molecule type" value="Genomic_DNA"/>
</dbReference>
<dbReference type="EMBL" id="CAEZYY010000010">
    <property type="protein sequence ID" value="CAB4750271.1"/>
    <property type="molecule type" value="Genomic_DNA"/>
</dbReference>
<dbReference type="AlphaFoldDB" id="A0A6J6TRV2"/>
<evidence type="ECO:0000259" key="1">
    <source>
        <dbReference type="Pfam" id="PF01738"/>
    </source>
</evidence>
<dbReference type="Pfam" id="PF01738">
    <property type="entry name" value="DLH"/>
    <property type="match status" value="1"/>
</dbReference>
<dbReference type="GO" id="GO:0016787">
    <property type="term" value="F:hydrolase activity"/>
    <property type="evidence" value="ECO:0007669"/>
    <property type="project" value="InterPro"/>
</dbReference>
<dbReference type="SUPFAM" id="SSF53474">
    <property type="entry name" value="alpha/beta-Hydrolases"/>
    <property type="match status" value="1"/>
</dbReference>
<evidence type="ECO:0000313" key="3">
    <source>
        <dbReference type="EMBL" id="CAB4750271.1"/>
    </source>
</evidence>
<evidence type="ECO:0000313" key="4">
    <source>
        <dbReference type="EMBL" id="CAB5066880.1"/>
    </source>
</evidence>
<dbReference type="EMBL" id="CAFBQP010000086">
    <property type="protein sequence ID" value="CAB5066880.1"/>
    <property type="molecule type" value="Genomic_DNA"/>
</dbReference>
<reference evidence="3" key="1">
    <citation type="submission" date="2020-05" db="EMBL/GenBank/DDBJ databases">
        <authorList>
            <person name="Chiriac C."/>
            <person name="Salcher M."/>
            <person name="Ghai R."/>
            <person name="Kavagutti S V."/>
        </authorList>
    </citation>
    <scope>NUCLEOTIDE SEQUENCE</scope>
</reference>
<sequence>MGKHITLTSEDGFELAAYTADPEGPARGGIVVIQEIFGVNIHVREMVDRYAASGYLAIAPAVFDRVERNVELGYTPDDMQAGIAIVAGGQLDFTKVLADTRAAGRFASSAGKVGIVGYCFGGLVTAASSIHSAEVFAAGSSYYGGNTVTLIDQKPQIPLQAHYGELDAYIPMSDVAKIEQAWPDAEVYAYGADHGFNCDHRATFHAQSAAVAQARTFRFFAKHLA</sequence>
<dbReference type="InterPro" id="IPR029058">
    <property type="entry name" value="AB_hydrolase_fold"/>
</dbReference>
<dbReference type="Gene3D" id="3.40.50.1820">
    <property type="entry name" value="alpha/beta hydrolase"/>
    <property type="match status" value="1"/>
</dbReference>
<feature type="domain" description="Dienelactone hydrolase" evidence="1">
    <location>
        <begin position="15"/>
        <end position="223"/>
    </location>
</feature>
<dbReference type="PANTHER" id="PTHR46623:SF6">
    <property type="entry name" value="ALPHA_BETA-HYDROLASES SUPERFAMILY PROTEIN"/>
    <property type="match status" value="1"/>
</dbReference>
<proteinExistence type="predicted"/>
<accession>A0A6J6TRV2</accession>
<name>A0A6J6TRV2_9ZZZZ</name>
<evidence type="ECO:0000313" key="2">
    <source>
        <dbReference type="EMBL" id="CAB4701790.1"/>
    </source>
</evidence>
<protein>
    <submittedName>
        <fullName evidence="3">Unannotated protein</fullName>
    </submittedName>
</protein>
<dbReference type="InterPro" id="IPR051049">
    <property type="entry name" value="Dienelactone_hydrolase-like"/>
</dbReference>
<organism evidence="3">
    <name type="scientific">freshwater metagenome</name>
    <dbReference type="NCBI Taxonomy" id="449393"/>
    <lineage>
        <taxon>unclassified sequences</taxon>
        <taxon>metagenomes</taxon>
        <taxon>ecological metagenomes</taxon>
    </lineage>
</organism>
<dbReference type="InterPro" id="IPR002925">
    <property type="entry name" value="Dienelactn_hydro"/>
</dbReference>
<gene>
    <name evidence="2" type="ORF">UFOPK2602_00626</name>
    <name evidence="3" type="ORF">UFOPK2806_00971</name>
    <name evidence="4" type="ORF">UFOPK4306_01934</name>
</gene>
<dbReference type="PANTHER" id="PTHR46623">
    <property type="entry name" value="CARBOXYMETHYLENEBUTENOLIDASE-RELATED"/>
    <property type="match status" value="1"/>
</dbReference>